<feature type="repeat" description="ANK" evidence="6">
    <location>
        <begin position="718"/>
        <end position="750"/>
    </location>
</feature>
<feature type="domain" description="Nephrocystin 3-like N-terminal" evidence="9">
    <location>
        <begin position="73"/>
        <end position="259"/>
    </location>
</feature>
<dbReference type="InterPro" id="IPR029226">
    <property type="entry name" value="Ecp2-like"/>
</dbReference>
<dbReference type="Gene3D" id="3.30.60.90">
    <property type="match status" value="1"/>
</dbReference>
<feature type="repeat" description="ANK" evidence="6">
    <location>
        <begin position="925"/>
        <end position="957"/>
    </location>
</feature>
<dbReference type="InterPro" id="IPR036770">
    <property type="entry name" value="Ankyrin_rpt-contain_sf"/>
</dbReference>
<dbReference type="PROSITE" id="PS50297">
    <property type="entry name" value="ANK_REP_REGION"/>
    <property type="match status" value="6"/>
</dbReference>
<evidence type="ECO:0000259" key="9">
    <source>
        <dbReference type="Pfam" id="PF24883"/>
    </source>
</evidence>
<evidence type="ECO:0000256" key="3">
    <source>
        <dbReference type="ARBA" id="ARBA00022771"/>
    </source>
</evidence>
<dbReference type="SUPFAM" id="SSF48403">
    <property type="entry name" value="Ankyrin repeat"/>
    <property type="match status" value="2"/>
</dbReference>
<evidence type="ECO:0000313" key="11">
    <source>
        <dbReference type="Proteomes" id="UP001446871"/>
    </source>
</evidence>
<feature type="repeat" description="ANK" evidence="6">
    <location>
        <begin position="959"/>
        <end position="991"/>
    </location>
</feature>
<dbReference type="PANTHER" id="PTHR24198">
    <property type="entry name" value="ANKYRIN REPEAT AND PROTEIN KINASE DOMAIN-CONTAINING PROTEIN"/>
    <property type="match status" value="1"/>
</dbReference>
<dbReference type="InterPro" id="IPR043145">
    <property type="entry name" value="Znf_ZZ_sf"/>
</dbReference>
<dbReference type="SUPFAM" id="SSF52540">
    <property type="entry name" value="P-loop containing nucleoside triphosphate hydrolases"/>
    <property type="match status" value="1"/>
</dbReference>
<gene>
    <name evidence="10" type="ORF">PG996_006580</name>
</gene>
<dbReference type="Pfam" id="PF14856">
    <property type="entry name" value="Hce2"/>
    <property type="match status" value="1"/>
</dbReference>
<dbReference type="PANTHER" id="PTHR24198:SF165">
    <property type="entry name" value="ANKYRIN REPEAT-CONTAINING PROTEIN-RELATED"/>
    <property type="match status" value="1"/>
</dbReference>
<dbReference type="SMART" id="SM00248">
    <property type="entry name" value="ANK"/>
    <property type="match status" value="13"/>
</dbReference>
<dbReference type="Proteomes" id="UP001446871">
    <property type="component" value="Unassembled WGS sequence"/>
</dbReference>
<dbReference type="CDD" id="cd02249">
    <property type="entry name" value="ZZ"/>
    <property type="match status" value="1"/>
</dbReference>
<evidence type="ECO:0000256" key="4">
    <source>
        <dbReference type="ARBA" id="ARBA00022833"/>
    </source>
</evidence>
<dbReference type="Pfam" id="PF24883">
    <property type="entry name" value="NPHP3_N"/>
    <property type="match status" value="1"/>
</dbReference>
<dbReference type="Gene3D" id="3.40.50.300">
    <property type="entry name" value="P-loop containing nucleotide triphosphate hydrolases"/>
    <property type="match status" value="1"/>
</dbReference>
<feature type="region of interest" description="Disordered" evidence="7">
    <location>
        <begin position="616"/>
        <end position="637"/>
    </location>
</feature>
<feature type="repeat" description="ANK" evidence="6">
    <location>
        <begin position="1161"/>
        <end position="1193"/>
    </location>
</feature>
<comment type="caution">
    <text evidence="10">The sequence shown here is derived from an EMBL/GenBank/DDBJ whole genome shotgun (WGS) entry which is preliminary data.</text>
</comment>
<dbReference type="EMBL" id="JAQQWM010000004">
    <property type="protein sequence ID" value="KAK8067468.1"/>
    <property type="molecule type" value="Genomic_DNA"/>
</dbReference>
<evidence type="ECO:0000259" key="8">
    <source>
        <dbReference type="Pfam" id="PF14856"/>
    </source>
</evidence>
<reference evidence="10 11" key="1">
    <citation type="submission" date="2023-01" db="EMBL/GenBank/DDBJ databases">
        <title>Analysis of 21 Apiospora genomes using comparative genomics revels a genus with tremendous synthesis potential of carbohydrate active enzymes and secondary metabolites.</title>
        <authorList>
            <person name="Sorensen T."/>
        </authorList>
    </citation>
    <scope>NUCLEOTIDE SEQUENCE [LARGE SCALE GENOMIC DNA]</scope>
    <source>
        <strain evidence="10 11">CBS 83171</strain>
    </source>
</reference>
<keyword evidence="3" id="KW-0863">Zinc-finger</keyword>
<keyword evidence="2" id="KW-0677">Repeat</keyword>
<feature type="compositionally biased region" description="Polar residues" evidence="7">
    <location>
        <begin position="622"/>
        <end position="637"/>
    </location>
</feature>
<protein>
    <submittedName>
        <fullName evidence="10">Uncharacterized protein</fullName>
    </submittedName>
</protein>
<organism evidence="10 11">
    <name type="scientific">Apiospora saccharicola</name>
    <dbReference type="NCBI Taxonomy" id="335842"/>
    <lineage>
        <taxon>Eukaryota</taxon>
        <taxon>Fungi</taxon>
        <taxon>Dikarya</taxon>
        <taxon>Ascomycota</taxon>
        <taxon>Pezizomycotina</taxon>
        <taxon>Sordariomycetes</taxon>
        <taxon>Xylariomycetidae</taxon>
        <taxon>Amphisphaeriales</taxon>
        <taxon>Apiosporaceae</taxon>
        <taxon>Apiospora</taxon>
    </lineage>
</organism>
<feature type="repeat" description="ANK" evidence="6">
    <location>
        <begin position="1128"/>
        <end position="1160"/>
    </location>
</feature>
<dbReference type="SUPFAM" id="SSF57850">
    <property type="entry name" value="RING/U-box"/>
    <property type="match status" value="1"/>
</dbReference>
<keyword evidence="11" id="KW-1185">Reference proteome</keyword>
<feature type="repeat" description="ANK" evidence="6">
    <location>
        <begin position="691"/>
        <end position="717"/>
    </location>
</feature>
<evidence type="ECO:0000256" key="7">
    <source>
        <dbReference type="SAM" id="MobiDB-lite"/>
    </source>
</evidence>
<dbReference type="PROSITE" id="PS50088">
    <property type="entry name" value="ANK_REPEAT"/>
    <property type="match status" value="7"/>
</dbReference>
<feature type="compositionally biased region" description="Basic and acidic residues" evidence="7">
    <location>
        <begin position="1543"/>
        <end position="1565"/>
    </location>
</feature>
<name>A0ABR1V8E8_9PEZI</name>
<keyword evidence="5 6" id="KW-0040">ANK repeat</keyword>
<feature type="region of interest" description="Disordered" evidence="7">
    <location>
        <begin position="1535"/>
        <end position="1565"/>
    </location>
</feature>
<dbReference type="Gene3D" id="1.25.40.20">
    <property type="entry name" value="Ankyrin repeat-containing domain"/>
    <property type="match status" value="3"/>
</dbReference>
<dbReference type="InterPro" id="IPR002110">
    <property type="entry name" value="Ankyrin_rpt"/>
</dbReference>
<feature type="domain" description="Ecp2 effector protein-like" evidence="8">
    <location>
        <begin position="1746"/>
        <end position="1847"/>
    </location>
</feature>
<feature type="repeat" description="ANK" evidence="6">
    <location>
        <begin position="788"/>
        <end position="820"/>
    </location>
</feature>
<accession>A0ABR1V8E8</accession>
<evidence type="ECO:0000256" key="1">
    <source>
        <dbReference type="ARBA" id="ARBA00022723"/>
    </source>
</evidence>
<keyword evidence="4" id="KW-0862">Zinc</keyword>
<proteinExistence type="predicted"/>
<dbReference type="Pfam" id="PF12796">
    <property type="entry name" value="Ank_2"/>
    <property type="match status" value="3"/>
</dbReference>
<dbReference type="Pfam" id="PF13637">
    <property type="entry name" value="Ank_4"/>
    <property type="match status" value="1"/>
</dbReference>
<sequence length="1871" mass="206675">MGLREEITGPEREELTLQVVQGSDRRRYLSKMQHFMEETVEKETLCQGTLDWIPHNSYDHTQNDKLSSSLPSTGRWLFDRESFRDWKDGGLSNLLWITGKAGSGKSHLAAHIVHNLRESCRTRDPLLPEDQNDELQAVAFIYCSPNMNTKTYPGASVPVMSTLLGSILKQLYAQLPNGKSVESLRNHHVEGRFDGLRTADIMDGIRSVVHNFTRAYIVVDGLDECSGLLGDRCEDLCQFLGSLAAQDPSGSACVIIFSRSRYPAISDALLDAVEIQVDDGSNARDIKAFIEEKTVGLAKKPSALQQIRNWLLYGANGVFLWVSLSIKIIEMETSDRTKLAAAQHQPRGLERLYIATLERVLAQPTSRRDLAWKALLSVTYSREPLSKKEMVHALSFQDGMAELDSDDLVDENMITSSCGGLLVESHGRYDLLHLSLAEFLKSDAATDVIYADHPRGEEEEPDAALASLCMSYLLLDEFKQGPVDTPKDLEDLTERYPLLPHAAKHWGAYLRRPQGPKNVDLACQLLRSSRSRNFVIQAWQFYSTHKHRQARFGRPESVQVLHFIAAFGLEDLLDWFPEAVTQIDIPDEFSWYPIDYVIDQGHEAMSRWLLSRGRISKPKPASESSVNTQEEPTTQPLSRHMHLVVEAAKHKWGDMMSSAVVAGFDDDDDILFRENSRGDHRLSEALNADWHKAASSGDMETAEELIKSGADPNARDRFGVTPLMMAVRWSDVGMVKRLLDGGADVNAQAYDGTTALHFLASCVGDEAGAEMISFLCDRRADTETRNDAGATPLLEAAERDNTDVVRALLSKGADLTARNRNQSNVLHLASKNGSSEVLRLLLAGESPDKMGLQTVAVQNDNHGTSQTAPSDGCLGRQSLASITSLFCADKEGRWPLHHAVASGNVDCAENICDFDPDQVNMEDGDECTPLYLAVLESQVPMIDFLLDRGADLSIVRDSTDYTPLHLAMTGLPLDVATLLLKRGADPNLKNMAGMSAWDLAAIFGDQTIMRFVLDNDPVLREDGDRLQRLLSIAVGHQSVGVVSLLLSPYGEYSLLSDTKLDRDLGLTAVWGGSCEIWQILVSRDSSLPVETDSTGLNALHYAAMFGRTSLIDHISKTDFGRLYETVSHHPSPLILAAKCGMSGMVMVLCDKGANVNDTDSYGRTAMHYAAGLGCRDAVEALLQAGADVRIRDIAGFTAAEYATTTVSALLGGGVNGPQFTSPPKHIEEGREAVTAIIKRLLCSSEAPDQTAATYHDRDSDLGLIRMFLLKVRMFPEAALVSTSLFEEGLRCCDICGVDIEGPSFYQCAECADVDLCASCYIIFIRGRGQGGQLELETLEQALQPARRALQDVSQFGIKKLLRVLDAAGDVLWDYFAEKEERYRRWSKHEYNLETQQEQQTPGWILVGIINDLKYLRYYESTTAGASHDTVPMVSGSRERQLTYNFRLLNRDYSPARERPRFACSSHTFLKICSLEELSDEDRASFDENGALSNAFFERLGNTITDLDITQVATDTEHKLGSSPVDNTTEEMCCSGPPNGVHQTGHDEEKGDRCRRGAREPSTEDAKLAAKRRYIGERGRNGVGNGVVAGAGGGLWHLFGSSCHSSHKQENIWDRHLVNPSTPSPFPSSFIQISKMQILEFLTPFTLLFAFIGLVNANGAAQAEATNVAQAEATDVAHLNDAIHHDNHGADSITASPAAPTAAPEILARDSNIPVTVNPQLVFERIANTIPQAMCDTDNNNYENLTGTRGDGDGLVYDCQTLSGWLRNAANYGRFVVGGWNWDQTGEHYVDFLWTDHCAFGGFRTDFQQETLYVGGYDIADVIDVSVRHFSSPNVDPPKVEADGFMYCQTDIPFGWGLYNKFANEQQQWDDD</sequence>
<dbReference type="InterPro" id="IPR027417">
    <property type="entry name" value="P-loop_NTPase"/>
</dbReference>
<evidence type="ECO:0000256" key="2">
    <source>
        <dbReference type="ARBA" id="ARBA00022737"/>
    </source>
</evidence>
<dbReference type="InterPro" id="IPR056884">
    <property type="entry name" value="NPHP3-like_N"/>
</dbReference>
<keyword evidence="1" id="KW-0479">Metal-binding</keyword>
<evidence type="ECO:0000313" key="10">
    <source>
        <dbReference type="EMBL" id="KAK8067468.1"/>
    </source>
</evidence>
<evidence type="ECO:0000256" key="5">
    <source>
        <dbReference type="ARBA" id="ARBA00023043"/>
    </source>
</evidence>
<evidence type="ECO:0000256" key="6">
    <source>
        <dbReference type="PROSITE-ProRule" id="PRU00023"/>
    </source>
</evidence>